<evidence type="ECO:0000256" key="1">
    <source>
        <dbReference type="ARBA" id="ARBA00006227"/>
    </source>
</evidence>
<dbReference type="AlphaFoldDB" id="A0A3P3XLT4"/>
<evidence type="ECO:0000256" key="8">
    <source>
        <dbReference type="RuleBase" id="RU003878"/>
    </source>
</evidence>
<dbReference type="EMBL" id="FWDM01000038">
    <property type="protein sequence ID" value="SLM15666.1"/>
    <property type="molecule type" value="Genomic_DNA"/>
</dbReference>
<dbReference type="Gene3D" id="3.90.1180.10">
    <property type="entry name" value="Ribosomal protein L13"/>
    <property type="match status" value="1"/>
</dbReference>
<dbReference type="CDD" id="cd00392">
    <property type="entry name" value="Ribosomal_L13"/>
    <property type="match status" value="1"/>
</dbReference>
<evidence type="ECO:0000256" key="5">
    <source>
        <dbReference type="ARBA" id="ARBA00035201"/>
    </source>
</evidence>
<dbReference type="FunFam" id="3.90.1180.10:FF:000001">
    <property type="entry name" value="50S ribosomal protein L13"/>
    <property type="match status" value="1"/>
</dbReference>
<dbReference type="InterPro" id="IPR036899">
    <property type="entry name" value="Ribosomal_uL13_sf"/>
</dbReference>
<gene>
    <name evidence="6 8 9" type="primary">rplM</name>
    <name evidence="9" type="ORF">SPIROBIBN47_60018</name>
</gene>
<dbReference type="PANTHER" id="PTHR11545:SF2">
    <property type="entry name" value="LARGE RIBOSOMAL SUBUNIT PROTEIN UL13M"/>
    <property type="match status" value="1"/>
</dbReference>
<dbReference type="NCBIfam" id="TIGR01066">
    <property type="entry name" value="rplM_bact"/>
    <property type="match status" value="1"/>
</dbReference>
<dbReference type="HAMAP" id="MF_01366">
    <property type="entry name" value="Ribosomal_uL13"/>
    <property type="match status" value="1"/>
</dbReference>
<sequence>MKTVFVTAATAERKWYIIDAAGKPLGRVAVKVASILRGKNKPTFTPSQETGDYVIVINADKVAVTGRKRQNKMYYHHTGFPGGLKDYSFDELIDRNPVSPMEIAIRGMLPKGPLGRKLFKNVKVYAGPNHPHAAQMPIAIDL</sequence>
<evidence type="ECO:0000256" key="7">
    <source>
        <dbReference type="RuleBase" id="RU003877"/>
    </source>
</evidence>
<comment type="function">
    <text evidence="6 8">This protein is one of the early assembly proteins of the 50S ribosomal subunit, although it is not seen to bind rRNA by itself. It is important during the early stages of 50S assembly.</text>
</comment>
<dbReference type="PROSITE" id="PS00783">
    <property type="entry name" value="RIBOSOMAL_L13"/>
    <property type="match status" value="1"/>
</dbReference>
<dbReference type="GO" id="GO:0003729">
    <property type="term" value="F:mRNA binding"/>
    <property type="evidence" value="ECO:0007669"/>
    <property type="project" value="TreeGrafter"/>
</dbReference>
<comment type="similarity">
    <text evidence="1 6 7">Belongs to the universal ribosomal protein uL13 family.</text>
</comment>
<dbReference type="GO" id="GO:0017148">
    <property type="term" value="P:negative regulation of translation"/>
    <property type="evidence" value="ECO:0007669"/>
    <property type="project" value="TreeGrafter"/>
</dbReference>
<evidence type="ECO:0000256" key="3">
    <source>
        <dbReference type="ARBA" id="ARBA00022980"/>
    </source>
</evidence>
<dbReference type="InterPro" id="IPR005823">
    <property type="entry name" value="Ribosomal_uL13_bac-type"/>
</dbReference>
<evidence type="ECO:0000256" key="2">
    <source>
        <dbReference type="ARBA" id="ARBA00011838"/>
    </source>
</evidence>
<accession>A0A3P3XLT4</accession>
<dbReference type="PIRSF" id="PIRSF002181">
    <property type="entry name" value="Ribosomal_L13"/>
    <property type="match status" value="1"/>
</dbReference>
<keyword evidence="4 6" id="KW-0687">Ribonucleoprotein</keyword>
<dbReference type="InterPro" id="IPR023563">
    <property type="entry name" value="Ribosomal_uL13_CS"/>
</dbReference>
<evidence type="ECO:0000256" key="4">
    <source>
        <dbReference type="ARBA" id="ARBA00023274"/>
    </source>
</evidence>
<organism evidence="9">
    <name type="scientific">uncultured spirochete</name>
    <dbReference type="NCBI Taxonomy" id="156406"/>
    <lineage>
        <taxon>Bacteria</taxon>
        <taxon>Pseudomonadati</taxon>
        <taxon>Spirochaetota</taxon>
        <taxon>Spirochaetia</taxon>
        <taxon>Spirochaetales</taxon>
        <taxon>environmental samples</taxon>
    </lineage>
</organism>
<dbReference type="SUPFAM" id="SSF52161">
    <property type="entry name" value="Ribosomal protein L13"/>
    <property type="match status" value="1"/>
</dbReference>
<evidence type="ECO:0000256" key="6">
    <source>
        <dbReference type="HAMAP-Rule" id="MF_01366"/>
    </source>
</evidence>
<evidence type="ECO:0000313" key="9">
    <source>
        <dbReference type="EMBL" id="SLM15666.1"/>
    </source>
</evidence>
<protein>
    <recommendedName>
        <fullName evidence="5 6">Large ribosomal subunit protein uL13</fullName>
    </recommendedName>
</protein>
<reference evidence="9" key="1">
    <citation type="submission" date="2017-02" db="EMBL/GenBank/DDBJ databases">
        <authorList>
            <person name="Regsiter A."/>
            <person name="William W."/>
        </authorList>
    </citation>
    <scope>NUCLEOTIDE SEQUENCE</scope>
    <source>
        <strain evidence="9">Bib</strain>
    </source>
</reference>
<name>A0A3P3XLT4_9SPIR</name>
<dbReference type="InterPro" id="IPR005822">
    <property type="entry name" value="Ribosomal_uL13"/>
</dbReference>
<dbReference type="GO" id="GO:0022625">
    <property type="term" value="C:cytosolic large ribosomal subunit"/>
    <property type="evidence" value="ECO:0007669"/>
    <property type="project" value="TreeGrafter"/>
</dbReference>
<dbReference type="PANTHER" id="PTHR11545">
    <property type="entry name" value="RIBOSOMAL PROTEIN L13"/>
    <property type="match status" value="1"/>
</dbReference>
<comment type="subunit">
    <text evidence="2 6">Part of the 50S ribosomal subunit.</text>
</comment>
<proteinExistence type="inferred from homology"/>
<dbReference type="GO" id="GO:0006412">
    <property type="term" value="P:translation"/>
    <property type="evidence" value="ECO:0007669"/>
    <property type="project" value="UniProtKB-UniRule"/>
</dbReference>
<keyword evidence="3 6" id="KW-0689">Ribosomal protein</keyword>
<dbReference type="GO" id="GO:0003735">
    <property type="term" value="F:structural constituent of ribosome"/>
    <property type="evidence" value="ECO:0007669"/>
    <property type="project" value="InterPro"/>
</dbReference>
<dbReference type="Pfam" id="PF00572">
    <property type="entry name" value="Ribosomal_L13"/>
    <property type="match status" value="1"/>
</dbReference>